<protein>
    <submittedName>
        <fullName evidence="9">4Fe-4S dicluster domain-containing protein</fullName>
    </submittedName>
</protein>
<keyword evidence="6" id="KW-0408">Iron</keyword>
<evidence type="ECO:0000256" key="4">
    <source>
        <dbReference type="ARBA" id="ARBA00022737"/>
    </source>
</evidence>
<evidence type="ECO:0000256" key="1">
    <source>
        <dbReference type="ARBA" id="ARBA00022448"/>
    </source>
</evidence>
<evidence type="ECO:0000313" key="12">
    <source>
        <dbReference type="Proteomes" id="UP000316217"/>
    </source>
</evidence>
<accession>A0A3R9PGE1</accession>
<proteinExistence type="predicted"/>
<dbReference type="InterPro" id="IPR017900">
    <property type="entry name" value="4Fe4S_Fe_S_CS"/>
</dbReference>
<evidence type="ECO:0000256" key="3">
    <source>
        <dbReference type="ARBA" id="ARBA00022723"/>
    </source>
</evidence>
<sequence>MLEESYELIYVDPSKCVGCRSCEIACAVEHSLSKNLFLSITERPLPRKRVRVIPADDFIVPMRCMHCDDAPCVAVCPTGAMEKTAEGFVVVNPLRCIGCRMCMIACPFGHPVYDPSSKIVIKCDHCPDRMKEGLPPACVEACPTGALRYGRVEEILEETAAKKAKELVSGLGKGKVLYKAMVSEKPAPESPVQKIKEMYGSVRWW</sequence>
<organism evidence="9 11">
    <name type="scientific">Candidatus Methanodesulfokora washburnensis</name>
    <dbReference type="NCBI Taxonomy" id="2478471"/>
    <lineage>
        <taxon>Archaea</taxon>
        <taxon>Thermoproteota</taxon>
        <taxon>Candidatus Korarchaeia</taxon>
        <taxon>Candidatus Korarchaeia incertae sedis</taxon>
        <taxon>Candidatus Methanodesulfokora</taxon>
    </lineage>
</organism>
<keyword evidence="3" id="KW-0479">Metal-binding</keyword>
<reference evidence="10 12" key="2">
    <citation type="journal article" date="2019" name="Nat. Microbiol.">
        <title>Wide diversity of methane and short-chain alkane metabolisms in uncultured archaea.</title>
        <authorList>
            <person name="Borrel G."/>
            <person name="Adam P.S."/>
            <person name="McKay L.J."/>
            <person name="Chen L.X."/>
            <person name="Sierra-Garcia I.N."/>
            <person name="Sieber C.M."/>
            <person name="Letourneur Q."/>
            <person name="Ghozlane A."/>
            <person name="Andersen G.L."/>
            <person name="Li W.J."/>
            <person name="Hallam S.J."/>
            <person name="Muyzer G."/>
            <person name="de Oliveira V.M."/>
            <person name="Inskeep W.P."/>
            <person name="Banfield J.F."/>
            <person name="Gribaldo S."/>
        </authorList>
    </citation>
    <scope>NUCLEOTIDE SEQUENCE [LARGE SCALE GENOMIC DNA]</scope>
    <source>
        <strain evidence="10">NM4</strain>
    </source>
</reference>
<dbReference type="GO" id="GO:0046872">
    <property type="term" value="F:metal ion binding"/>
    <property type="evidence" value="ECO:0007669"/>
    <property type="project" value="UniProtKB-KW"/>
</dbReference>
<dbReference type="InterPro" id="IPR017896">
    <property type="entry name" value="4Fe4S_Fe-S-bd"/>
</dbReference>
<feature type="domain" description="4Fe-4S ferredoxin-type" evidence="8">
    <location>
        <begin position="7"/>
        <end position="37"/>
    </location>
</feature>
<feature type="domain" description="4Fe-4S ferredoxin-type" evidence="8">
    <location>
        <begin position="55"/>
        <end position="86"/>
    </location>
</feature>
<gene>
    <name evidence="9" type="ORF">D6D85_05655</name>
    <name evidence="10" type="ORF">EF810_03640</name>
</gene>
<keyword evidence="11" id="KW-1185">Reference proteome</keyword>
<keyword evidence="1" id="KW-0813">Transport</keyword>
<dbReference type="EMBL" id="RCOS01000070">
    <property type="protein sequence ID" value="RSN75721.1"/>
    <property type="molecule type" value="Genomic_DNA"/>
</dbReference>
<evidence type="ECO:0000313" key="11">
    <source>
        <dbReference type="Proteomes" id="UP000277582"/>
    </source>
</evidence>
<dbReference type="GO" id="GO:0016491">
    <property type="term" value="F:oxidoreductase activity"/>
    <property type="evidence" value="ECO:0007669"/>
    <property type="project" value="UniProtKB-ARBA"/>
</dbReference>
<dbReference type="AlphaFoldDB" id="A0A3R9PGE1"/>
<dbReference type="Pfam" id="PF13247">
    <property type="entry name" value="Fer4_11"/>
    <property type="match status" value="1"/>
</dbReference>
<dbReference type="PANTHER" id="PTHR43177:SF5">
    <property type="entry name" value="ANAEROBIC DIMETHYL SULFOXIDE REDUCTASE CHAIN B-RELATED"/>
    <property type="match status" value="1"/>
</dbReference>
<evidence type="ECO:0000256" key="2">
    <source>
        <dbReference type="ARBA" id="ARBA00022485"/>
    </source>
</evidence>
<dbReference type="GO" id="GO:0051539">
    <property type="term" value="F:4 iron, 4 sulfur cluster binding"/>
    <property type="evidence" value="ECO:0007669"/>
    <property type="project" value="UniProtKB-KW"/>
</dbReference>
<name>A0A3R9PGE1_9CREN</name>
<dbReference type="CDD" id="cd16374">
    <property type="entry name" value="DMSOR_beta_like"/>
    <property type="match status" value="1"/>
</dbReference>
<evidence type="ECO:0000313" key="9">
    <source>
        <dbReference type="EMBL" id="RSN75721.1"/>
    </source>
</evidence>
<evidence type="ECO:0000256" key="7">
    <source>
        <dbReference type="ARBA" id="ARBA00023014"/>
    </source>
</evidence>
<keyword evidence="7" id="KW-0411">Iron-sulfur</keyword>
<evidence type="ECO:0000313" key="10">
    <source>
        <dbReference type="EMBL" id="RZN62124.1"/>
    </source>
</evidence>
<dbReference type="OrthoDB" id="2837at2157"/>
<dbReference type="InterPro" id="IPR050954">
    <property type="entry name" value="ET_IronSulfur_Cluster-Binding"/>
</dbReference>
<dbReference type="Proteomes" id="UP000277582">
    <property type="component" value="Unassembled WGS sequence"/>
</dbReference>
<dbReference type="Proteomes" id="UP000316217">
    <property type="component" value="Unassembled WGS sequence"/>
</dbReference>
<evidence type="ECO:0000256" key="6">
    <source>
        <dbReference type="ARBA" id="ARBA00023004"/>
    </source>
</evidence>
<dbReference type="EMBL" id="RXII01000054">
    <property type="protein sequence ID" value="RZN62124.1"/>
    <property type="molecule type" value="Genomic_DNA"/>
</dbReference>
<dbReference type="PROSITE" id="PS51379">
    <property type="entry name" value="4FE4S_FER_2"/>
    <property type="match status" value="3"/>
</dbReference>
<reference evidence="9 11" key="1">
    <citation type="submission" date="2018-10" db="EMBL/GenBank/DDBJ databases">
        <title>Co-occurring genomic capacity for anaerobic methane metabolism and dissimilatory sulfite reduction discovered in the Korarchaeota.</title>
        <authorList>
            <person name="Mckay L.J."/>
            <person name="Dlakic M."/>
            <person name="Fields M.W."/>
            <person name="Delmont T.O."/>
            <person name="Eren A.M."/>
            <person name="Jay Z.J."/>
            <person name="Klingelsmith K.B."/>
            <person name="Rusch D.B."/>
            <person name="Inskeep W.P."/>
        </authorList>
    </citation>
    <scope>NUCLEOTIDE SEQUENCE [LARGE SCALE GENOMIC DNA]</scope>
    <source>
        <strain evidence="9 11">MDKW</strain>
    </source>
</reference>
<keyword evidence="5" id="KW-0249">Electron transport</keyword>
<dbReference type="SUPFAM" id="SSF54862">
    <property type="entry name" value="4Fe-4S ferredoxins"/>
    <property type="match status" value="1"/>
</dbReference>
<dbReference type="Pfam" id="PF12837">
    <property type="entry name" value="Fer4_6"/>
    <property type="match status" value="1"/>
</dbReference>
<evidence type="ECO:0000259" key="8">
    <source>
        <dbReference type="PROSITE" id="PS51379"/>
    </source>
</evidence>
<dbReference type="Gene3D" id="3.30.70.20">
    <property type="match status" value="2"/>
</dbReference>
<evidence type="ECO:0000256" key="5">
    <source>
        <dbReference type="ARBA" id="ARBA00022982"/>
    </source>
</evidence>
<dbReference type="PROSITE" id="PS00198">
    <property type="entry name" value="4FE4S_FER_1"/>
    <property type="match status" value="1"/>
</dbReference>
<dbReference type="PANTHER" id="PTHR43177">
    <property type="entry name" value="PROTEIN NRFC"/>
    <property type="match status" value="1"/>
</dbReference>
<keyword evidence="2" id="KW-0004">4Fe-4S</keyword>
<feature type="domain" description="4Fe-4S ferredoxin-type" evidence="8">
    <location>
        <begin position="87"/>
        <end position="116"/>
    </location>
</feature>
<keyword evidence="4" id="KW-0677">Repeat</keyword>
<comment type="caution">
    <text evidence="9">The sequence shown here is derived from an EMBL/GenBank/DDBJ whole genome shotgun (WGS) entry which is preliminary data.</text>
</comment>